<name>A0A3A6PXA9_9EURY</name>
<keyword evidence="1" id="KW-0472">Membrane</keyword>
<dbReference type="AlphaFoldDB" id="A0A3A6PXA9"/>
<dbReference type="RefSeq" id="WP_120102000.1">
    <property type="nucleotide sequence ID" value="NZ_QKNY01000006.1"/>
</dbReference>
<feature type="transmembrane region" description="Helical" evidence="1">
    <location>
        <begin position="121"/>
        <end position="140"/>
    </location>
</feature>
<dbReference type="EMBL" id="QKNY01000006">
    <property type="protein sequence ID" value="RJX43981.1"/>
    <property type="molecule type" value="Genomic_DNA"/>
</dbReference>
<gene>
    <name evidence="3" type="ORF">DM826_04700</name>
</gene>
<dbReference type="PANTHER" id="PTHR40547">
    <property type="entry name" value="SLL0298 PROTEIN"/>
    <property type="match status" value="1"/>
</dbReference>
<proteinExistence type="predicted"/>
<evidence type="ECO:0000259" key="2">
    <source>
        <dbReference type="Pfam" id="PF09835"/>
    </source>
</evidence>
<dbReference type="PANTHER" id="PTHR40547:SF1">
    <property type="entry name" value="SLL0298 PROTEIN"/>
    <property type="match status" value="1"/>
</dbReference>
<dbReference type="InterPro" id="IPR018639">
    <property type="entry name" value="DUF2062"/>
</dbReference>
<dbReference type="OrthoDB" id="329979at2157"/>
<evidence type="ECO:0000313" key="3">
    <source>
        <dbReference type="EMBL" id="RJX43981.1"/>
    </source>
</evidence>
<evidence type="ECO:0000256" key="1">
    <source>
        <dbReference type="SAM" id="Phobius"/>
    </source>
</evidence>
<keyword evidence="1" id="KW-0812">Transmembrane</keyword>
<dbReference type="Pfam" id="PF09835">
    <property type="entry name" value="DUF2062"/>
    <property type="match status" value="1"/>
</dbReference>
<dbReference type="Proteomes" id="UP000276588">
    <property type="component" value="Unassembled WGS sequence"/>
</dbReference>
<keyword evidence="1" id="KW-1133">Transmembrane helix</keyword>
<keyword evidence="4" id="KW-1185">Reference proteome</keyword>
<accession>A0A3A6PXA9</accession>
<feature type="transmembrane region" description="Helical" evidence="1">
    <location>
        <begin position="84"/>
        <end position="101"/>
    </location>
</feature>
<feature type="domain" description="DUF2062" evidence="2">
    <location>
        <begin position="29"/>
        <end position="151"/>
    </location>
</feature>
<protein>
    <submittedName>
        <fullName evidence="3">DUF2062 domain-containing protein</fullName>
    </submittedName>
</protein>
<organism evidence="3 4">
    <name type="scientific">Halonotius aquaticus</name>
    <dbReference type="NCBI Taxonomy" id="2216978"/>
    <lineage>
        <taxon>Archaea</taxon>
        <taxon>Methanobacteriati</taxon>
        <taxon>Methanobacteriota</taxon>
        <taxon>Stenosarchaea group</taxon>
        <taxon>Halobacteria</taxon>
        <taxon>Halobacteriales</taxon>
        <taxon>Haloferacaceae</taxon>
        <taxon>Halonotius</taxon>
    </lineage>
</organism>
<reference evidence="3 4" key="1">
    <citation type="submission" date="2018-06" db="EMBL/GenBank/DDBJ databases">
        <title>Halonotius sp. F13-13 a new haloarchaeeon isolated from a solar saltern from Isla Cristina, Huelva, Spain.</title>
        <authorList>
            <person name="Duran-Viseras A."/>
            <person name="Sanchez-Porro C."/>
            <person name="Ventosa A."/>
        </authorList>
    </citation>
    <scope>NUCLEOTIDE SEQUENCE [LARGE SCALE GENOMIC DNA]</scope>
    <source>
        <strain evidence="3 4">F13-13</strain>
    </source>
</reference>
<sequence length="177" mass="18787">MRRSRGGRLTRLRQRVRTAVEASFDDDQPPEEIAGSFAIGVFLTTLPTLGGNLLVMVALAARVAWINPVALFSSGIVINPLVKWGVYAVSVPIGVALLGPIDGGLSVDLSLSGNRPLLVRVAVGSSIIAVLAGLLSYGLVRQMVIAYRRREIDVVEELVDTVLTGDDEPTAPAEDAK</sequence>
<comment type="caution">
    <text evidence="3">The sequence shown here is derived from an EMBL/GenBank/DDBJ whole genome shotgun (WGS) entry which is preliminary data.</text>
</comment>
<evidence type="ECO:0000313" key="4">
    <source>
        <dbReference type="Proteomes" id="UP000276588"/>
    </source>
</evidence>